<dbReference type="AlphaFoldDB" id="A0A0L9Y634"/>
<keyword evidence="3" id="KW-0804">Transcription</keyword>
<keyword evidence="1" id="KW-0805">Transcription regulation</keyword>
<dbReference type="OrthoDB" id="9154853at2"/>
<gene>
    <name evidence="4" type="ORF">FC774_14565</name>
</gene>
<dbReference type="InterPro" id="IPR000835">
    <property type="entry name" value="HTH_MarR-typ"/>
</dbReference>
<dbReference type="RefSeq" id="WP_012451507.1">
    <property type="nucleotide sequence ID" value="NZ_JACBBP010000001.1"/>
</dbReference>
<organism evidence="4 5">
    <name type="scientific">Clostridium botulinum</name>
    <dbReference type="NCBI Taxonomy" id="1491"/>
    <lineage>
        <taxon>Bacteria</taxon>
        <taxon>Bacillati</taxon>
        <taxon>Bacillota</taxon>
        <taxon>Clostridia</taxon>
        <taxon>Eubacteriales</taxon>
        <taxon>Clostridiaceae</taxon>
        <taxon>Clostridium</taxon>
    </lineage>
</organism>
<evidence type="ECO:0000256" key="1">
    <source>
        <dbReference type="ARBA" id="ARBA00023015"/>
    </source>
</evidence>
<dbReference type="SMART" id="SM00347">
    <property type="entry name" value="HTH_MARR"/>
    <property type="match status" value="1"/>
</dbReference>
<reference evidence="4 5" key="1">
    <citation type="submission" date="2019-04" db="EMBL/GenBank/DDBJ databases">
        <title>Genome sequencing of Clostridium botulinum Groups I-IV and Clostridium butyricum.</title>
        <authorList>
            <person name="Brunt J."/>
            <person name="Van Vliet A.H.M."/>
            <person name="Stringer S.C."/>
            <person name="Carter A.T."/>
            <person name="Peck M.W."/>
        </authorList>
    </citation>
    <scope>NUCLEOTIDE SEQUENCE [LARGE SCALE GENOMIC DNA]</scope>
    <source>
        <strain evidence="4 5">1605</strain>
    </source>
</reference>
<name>A0A0L9Y634_CLOBO</name>
<dbReference type="Proteomes" id="UP000476820">
    <property type="component" value="Unassembled WGS sequence"/>
</dbReference>
<sequence length="151" mass="17503">MKDTDTLEILNELMDLSIFMKKMIIRPIETNSVVNISGLQMHTLCILDKFNSINMTNLAKELMITKQQTTGIVNNLVNKGYINRAVNPDNRKEILLSITESGNDTINTIKNHITDKLYKYFDVLEYEDKRNIIESSKTIKETIRKIEKHDL</sequence>
<evidence type="ECO:0000313" key="5">
    <source>
        <dbReference type="Proteomes" id="UP000476820"/>
    </source>
</evidence>
<dbReference type="InterPro" id="IPR036388">
    <property type="entry name" value="WH-like_DNA-bd_sf"/>
</dbReference>
<proteinExistence type="predicted"/>
<dbReference type="GO" id="GO:0003700">
    <property type="term" value="F:DNA-binding transcription factor activity"/>
    <property type="evidence" value="ECO:0007669"/>
    <property type="project" value="InterPro"/>
</dbReference>
<comment type="caution">
    <text evidence="4">The sequence shown here is derived from an EMBL/GenBank/DDBJ whole genome shotgun (WGS) entry which is preliminary data.</text>
</comment>
<dbReference type="Gene3D" id="1.10.10.10">
    <property type="entry name" value="Winged helix-like DNA-binding domain superfamily/Winged helix DNA-binding domain"/>
    <property type="match status" value="1"/>
</dbReference>
<keyword evidence="2" id="KW-0238">DNA-binding</keyword>
<evidence type="ECO:0000256" key="3">
    <source>
        <dbReference type="ARBA" id="ARBA00023163"/>
    </source>
</evidence>
<dbReference type="PROSITE" id="PS50995">
    <property type="entry name" value="HTH_MARR_2"/>
    <property type="match status" value="1"/>
</dbReference>
<dbReference type="SUPFAM" id="SSF46785">
    <property type="entry name" value="Winged helix' DNA-binding domain"/>
    <property type="match status" value="1"/>
</dbReference>
<dbReference type="Pfam" id="PF01047">
    <property type="entry name" value="MarR"/>
    <property type="match status" value="1"/>
</dbReference>
<dbReference type="PANTHER" id="PTHR42756">
    <property type="entry name" value="TRANSCRIPTIONAL REGULATOR, MARR"/>
    <property type="match status" value="1"/>
</dbReference>
<dbReference type="PANTHER" id="PTHR42756:SF1">
    <property type="entry name" value="TRANSCRIPTIONAL REPRESSOR OF EMRAB OPERON"/>
    <property type="match status" value="1"/>
</dbReference>
<dbReference type="EMBL" id="SWOV01000049">
    <property type="protein sequence ID" value="NFF89074.1"/>
    <property type="molecule type" value="Genomic_DNA"/>
</dbReference>
<dbReference type="GO" id="GO:0003677">
    <property type="term" value="F:DNA binding"/>
    <property type="evidence" value="ECO:0007669"/>
    <property type="project" value="UniProtKB-KW"/>
</dbReference>
<dbReference type="InterPro" id="IPR036390">
    <property type="entry name" value="WH_DNA-bd_sf"/>
</dbReference>
<evidence type="ECO:0000313" key="4">
    <source>
        <dbReference type="EMBL" id="NFF89074.1"/>
    </source>
</evidence>
<accession>A0A0L9Y634</accession>
<evidence type="ECO:0000256" key="2">
    <source>
        <dbReference type="ARBA" id="ARBA00023125"/>
    </source>
</evidence>
<protein>
    <submittedName>
        <fullName evidence="4">MarR family transcriptional regulator</fullName>
    </submittedName>
</protein>